<evidence type="ECO:0000256" key="1">
    <source>
        <dbReference type="SAM" id="MobiDB-lite"/>
    </source>
</evidence>
<protein>
    <submittedName>
        <fullName evidence="3">Uncharacterized protein LOC114344535</fullName>
    </submittedName>
</protein>
<dbReference type="InParanoid" id="A0A6P7GYH4"/>
<proteinExistence type="predicted"/>
<feature type="domain" description="MADF" evidence="2">
    <location>
        <begin position="1"/>
        <end position="88"/>
    </location>
</feature>
<name>A0A6P7GYH4_DIAVI</name>
<dbReference type="Pfam" id="PF10545">
    <property type="entry name" value="MADF_DNA_bdg"/>
    <property type="match status" value="1"/>
</dbReference>
<dbReference type="PANTHER" id="PTHR21505">
    <property type="entry name" value="MADF DOMAIN-CONTAINING PROTEIN-RELATED"/>
    <property type="match status" value="1"/>
</dbReference>
<feature type="region of interest" description="Disordered" evidence="1">
    <location>
        <begin position="91"/>
        <end position="116"/>
    </location>
</feature>
<reference evidence="3" key="1">
    <citation type="submission" date="2025-08" db="UniProtKB">
        <authorList>
            <consortium name="RefSeq"/>
        </authorList>
    </citation>
    <scope>IDENTIFICATION</scope>
    <source>
        <tissue evidence="3">Whole insect</tissue>
    </source>
</reference>
<organism evidence="3">
    <name type="scientific">Diabrotica virgifera virgifera</name>
    <name type="common">western corn rootworm</name>
    <dbReference type="NCBI Taxonomy" id="50390"/>
    <lineage>
        <taxon>Eukaryota</taxon>
        <taxon>Metazoa</taxon>
        <taxon>Ecdysozoa</taxon>
        <taxon>Arthropoda</taxon>
        <taxon>Hexapoda</taxon>
        <taxon>Insecta</taxon>
        <taxon>Pterygota</taxon>
        <taxon>Neoptera</taxon>
        <taxon>Endopterygota</taxon>
        <taxon>Coleoptera</taxon>
        <taxon>Polyphaga</taxon>
        <taxon>Cucujiformia</taxon>
        <taxon>Chrysomeloidea</taxon>
        <taxon>Chrysomelidae</taxon>
        <taxon>Galerucinae</taxon>
        <taxon>Diabroticina</taxon>
        <taxon>Diabroticites</taxon>
        <taxon>Diabrotica</taxon>
    </lineage>
</organism>
<accession>A0A6P7GYH4</accession>
<sequence length="220" mass="25545">MLIDLYHYHSVLWDSTDENYEDKVKKKASWKSISNFMRIHELEIRRKIKNLTSQFFREKKKIKEDTKSGTTPKWFAYQSLLFLADKHEHRTSADEEKGLNEAYNSDSEQSTEVEDTLNQSIKEENIDDIASQPVPEPQPVDQHPGPSLTLFQIIQNRQGSKRRFNIFGEYVALKLEALNSSYGQNMVEHLISNILYNASIGKYDHPTTRDTDPLLIHSGD</sequence>
<dbReference type="InterPro" id="IPR006578">
    <property type="entry name" value="MADF-dom"/>
</dbReference>
<gene>
    <name evidence="3" type="primary">LOC114344535</name>
</gene>
<dbReference type="PANTHER" id="PTHR21505:SF15">
    <property type="entry name" value="RE18252P"/>
    <property type="match status" value="1"/>
</dbReference>
<dbReference type="AlphaFoldDB" id="A0A6P7GYH4"/>
<dbReference type="PROSITE" id="PS51029">
    <property type="entry name" value="MADF"/>
    <property type="match status" value="1"/>
</dbReference>
<dbReference type="RefSeq" id="XP_028151172.1">
    <property type="nucleotide sequence ID" value="XM_028295371.1"/>
</dbReference>
<dbReference type="FunCoup" id="A0A6P7GYH4">
    <property type="interactions" value="64"/>
</dbReference>
<dbReference type="SMART" id="SM00595">
    <property type="entry name" value="MADF"/>
    <property type="match status" value="1"/>
</dbReference>
<evidence type="ECO:0000313" key="3">
    <source>
        <dbReference type="RefSeq" id="XP_028151172.1"/>
    </source>
</evidence>
<evidence type="ECO:0000259" key="2">
    <source>
        <dbReference type="PROSITE" id="PS51029"/>
    </source>
</evidence>